<accession>A0ABC8JLJ0</accession>
<comment type="caution">
    <text evidence="1">The sequence shown here is derived from an EMBL/GenBank/DDBJ whole genome shotgun (WGS) entry which is preliminary data.</text>
</comment>
<dbReference type="PANTHER" id="PTHR21677:SF4">
    <property type="entry name" value="TSL-KINASE INTERACTING-LIKE PROTEIN"/>
    <property type="match status" value="1"/>
</dbReference>
<reference evidence="1 2" key="1">
    <citation type="submission" date="2022-03" db="EMBL/GenBank/DDBJ databases">
        <authorList>
            <person name="Macdonald S."/>
            <person name="Ahmed S."/>
            <person name="Newling K."/>
        </authorList>
    </citation>
    <scope>NUCLEOTIDE SEQUENCE [LARGE SCALE GENOMIC DNA]</scope>
</reference>
<dbReference type="AlphaFoldDB" id="A0ABC8JLJ0"/>
<organism evidence="1 2">
    <name type="scientific">Eruca vesicaria subsp. sativa</name>
    <name type="common">Garden rocket</name>
    <name type="synonym">Eruca sativa</name>
    <dbReference type="NCBI Taxonomy" id="29727"/>
    <lineage>
        <taxon>Eukaryota</taxon>
        <taxon>Viridiplantae</taxon>
        <taxon>Streptophyta</taxon>
        <taxon>Embryophyta</taxon>
        <taxon>Tracheophyta</taxon>
        <taxon>Spermatophyta</taxon>
        <taxon>Magnoliopsida</taxon>
        <taxon>eudicotyledons</taxon>
        <taxon>Gunneridae</taxon>
        <taxon>Pentapetalae</taxon>
        <taxon>rosids</taxon>
        <taxon>malvids</taxon>
        <taxon>Brassicales</taxon>
        <taxon>Brassicaceae</taxon>
        <taxon>Brassiceae</taxon>
        <taxon>Eruca</taxon>
    </lineage>
</organism>
<gene>
    <name evidence="1" type="ORF">ERUC_LOCUS12771</name>
</gene>
<dbReference type="PANTHER" id="PTHR21677">
    <property type="entry name" value="CRAMPED PROTEIN"/>
    <property type="match status" value="1"/>
</dbReference>
<evidence type="ECO:0000313" key="2">
    <source>
        <dbReference type="Proteomes" id="UP001642260"/>
    </source>
</evidence>
<name>A0ABC8JLJ0_ERUVS</name>
<dbReference type="EMBL" id="CAKOAT010120710">
    <property type="protein sequence ID" value="CAH8333048.1"/>
    <property type="molecule type" value="Genomic_DNA"/>
</dbReference>
<sequence length="148" mass="16878">MARKKNKTSTESSKEIKARGNFTRAYKCMKTTTKKFHDSVQSCVNTKDGRAQQIHVLDLHSVQRPSGKMKLQLFPLDVHTRQGLEKDGFHLYLELTLSSRKKVSSVLQHIHTVSGAAHRSLEEIPPCTEMINRDSLLVLNRQQRAALR</sequence>
<protein>
    <submittedName>
        <fullName evidence="1">Uncharacterized protein</fullName>
    </submittedName>
</protein>
<keyword evidence="2" id="KW-1185">Reference proteome</keyword>
<evidence type="ECO:0000313" key="1">
    <source>
        <dbReference type="EMBL" id="CAH8333048.1"/>
    </source>
</evidence>
<proteinExistence type="predicted"/>
<dbReference type="InterPro" id="IPR055315">
    <property type="entry name" value="Cramped-like"/>
</dbReference>
<dbReference type="Proteomes" id="UP001642260">
    <property type="component" value="Unassembled WGS sequence"/>
</dbReference>